<dbReference type="Gene3D" id="3.40.50.1000">
    <property type="entry name" value="HAD superfamily/HAD-like"/>
    <property type="match status" value="1"/>
</dbReference>
<gene>
    <name evidence="4 5" type="primary">mtnC</name>
    <name evidence="5" type="ORF">IQ215_07770</name>
</gene>
<dbReference type="Pfam" id="PF00702">
    <property type="entry name" value="Hydrolase"/>
    <property type="match status" value="1"/>
</dbReference>
<protein>
    <recommendedName>
        <fullName evidence="4">Enolase-phosphatase E1</fullName>
        <ecNumber evidence="4">3.1.3.77</ecNumber>
    </recommendedName>
    <alternativeName>
        <fullName evidence="4">2,3-diketo-5-methylthio-1-phosphopentane phosphatase</fullName>
    </alternativeName>
</protein>
<evidence type="ECO:0000313" key="6">
    <source>
        <dbReference type="Proteomes" id="UP000654604"/>
    </source>
</evidence>
<dbReference type="SFLD" id="SFLDG01133">
    <property type="entry name" value="C1.5.4:_Enolase-phosphatase_Li"/>
    <property type="match status" value="1"/>
</dbReference>
<accession>A0ABR9V4W2</accession>
<comment type="catalytic activity">
    <reaction evidence="4">
        <text>5-methylsulfanyl-2,3-dioxopentyl phosphate + H2O = 1,2-dihydroxy-5-(methylsulfanyl)pent-1-en-3-one + phosphate</text>
        <dbReference type="Rhea" id="RHEA:21700"/>
        <dbReference type="ChEBI" id="CHEBI:15377"/>
        <dbReference type="ChEBI" id="CHEBI:43474"/>
        <dbReference type="ChEBI" id="CHEBI:49252"/>
        <dbReference type="ChEBI" id="CHEBI:58828"/>
        <dbReference type="EC" id="3.1.3.77"/>
    </reaction>
</comment>
<dbReference type="InterPro" id="IPR023214">
    <property type="entry name" value="HAD_sf"/>
</dbReference>
<dbReference type="EC" id="3.1.3.77" evidence="4"/>
<reference evidence="5 6" key="1">
    <citation type="submission" date="2020-10" db="EMBL/GenBank/DDBJ databases">
        <authorList>
            <person name="Castelo-Branco R."/>
            <person name="Eusebio N."/>
            <person name="Adriana R."/>
            <person name="Vieira A."/>
            <person name="Brugerolle De Fraissinette N."/>
            <person name="Rezende De Castro R."/>
            <person name="Schneider M.P."/>
            <person name="Vasconcelos V."/>
            <person name="Leao P.N."/>
        </authorList>
    </citation>
    <scope>NUCLEOTIDE SEQUENCE [LARGE SCALE GENOMIC DNA]</scope>
    <source>
        <strain evidence="5 6">LEGE 03274</strain>
    </source>
</reference>
<evidence type="ECO:0000256" key="3">
    <source>
        <dbReference type="ARBA" id="ARBA00023167"/>
    </source>
</evidence>
<dbReference type="PANTHER" id="PTHR20371">
    <property type="entry name" value="ENOLASE-PHOSPHATASE E1"/>
    <property type="match status" value="1"/>
</dbReference>
<dbReference type="GO" id="GO:0043874">
    <property type="term" value="F:acireductone synthase activity"/>
    <property type="evidence" value="ECO:0007669"/>
    <property type="project" value="UniProtKB-EC"/>
</dbReference>
<keyword evidence="4" id="KW-0460">Magnesium</keyword>
<evidence type="ECO:0000256" key="2">
    <source>
        <dbReference type="ARBA" id="ARBA00022801"/>
    </source>
</evidence>
<dbReference type="Gene3D" id="1.10.720.60">
    <property type="match status" value="1"/>
</dbReference>
<keyword evidence="2 4" id="KW-0378">Hydrolase</keyword>
<organism evidence="5 6">
    <name type="scientific">Cyanobacterium stanieri LEGE 03274</name>
    <dbReference type="NCBI Taxonomy" id="1828756"/>
    <lineage>
        <taxon>Bacteria</taxon>
        <taxon>Bacillati</taxon>
        <taxon>Cyanobacteriota</taxon>
        <taxon>Cyanophyceae</taxon>
        <taxon>Oscillatoriophycideae</taxon>
        <taxon>Chroococcales</taxon>
        <taxon>Geminocystaceae</taxon>
        <taxon>Cyanobacterium</taxon>
    </lineage>
</organism>
<dbReference type="SFLD" id="SFLDS00003">
    <property type="entry name" value="Haloacid_Dehalogenase"/>
    <property type="match status" value="1"/>
</dbReference>
<dbReference type="InterPro" id="IPR006439">
    <property type="entry name" value="HAD-SF_hydro_IA"/>
</dbReference>
<name>A0ABR9V4W2_9CHRO</name>
<dbReference type="CDD" id="cd01629">
    <property type="entry name" value="HAD_EP"/>
    <property type="match status" value="1"/>
</dbReference>
<comment type="similarity">
    <text evidence="4">Belongs to the HAD-like hydrolase superfamily. MasA/MtnC family.</text>
</comment>
<keyword evidence="4" id="KW-0479">Metal-binding</keyword>
<dbReference type="SFLD" id="SFLDG01129">
    <property type="entry name" value="C1.5:_HAD__Beta-PGM__Phosphata"/>
    <property type="match status" value="1"/>
</dbReference>
<comment type="subunit">
    <text evidence="4">Monomer.</text>
</comment>
<dbReference type="InterPro" id="IPR023943">
    <property type="entry name" value="Enolase-ppase_E1"/>
</dbReference>
<dbReference type="SFLD" id="SFLDF00044">
    <property type="entry name" value="enolase-phosphatase"/>
    <property type="match status" value="1"/>
</dbReference>
<dbReference type="EMBL" id="JADEWC010000014">
    <property type="protein sequence ID" value="MBE9222594.1"/>
    <property type="molecule type" value="Genomic_DNA"/>
</dbReference>
<evidence type="ECO:0000256" key="1">
    <source>
        <dbReference type="ARBA" id="ARBA00022605"/>
    </source>
</evidence>
<comment type="pathway">
    <text evidence="4">Amino-acid biosynthesis; L-methionine biosynthesis via salvage pathway; L-methionine from S-methyl-5-thio-alpha-D-ribose 1-phosphate: step 4/6.</text>
</comment>
<dbReference type="PANTHER" id="PTHR20371:SF1">
    <property type="entry name" value="ENOLASE-PHOSPHATASE E1"/>
    <property type="match status" value="1"/>
</dbReference>
<evidence type="ECO:0000313" key="5">
    <source>
        <dbReference type="EMBL" id="MBE9222594.1"/>
    </source>
</evidence>
<dbReference type="NCBIfam" id="TIGR01691">
    <property type="entry name" value="enolase-ppase"/>
    <property type="match status" value="1"/>
</dbReference>
<keyword evidence="3 4" id="KW-0486">Methionine biosynthesis</keyword>
<sequence>MIKAILTDIEGTTSSISFVKDVLFPYAYQEIENFLIQHFNNDLVYEQVRAVCELEGLKDGCQPRQIAEILREWIKGDRKLTPLKELQGMIWEKGYKNGDYQAHIYPDAYDKLTQWHGQNIPIYIYSSGSVYAQKLFFGYSDYGNILNLFSGFFDTNIGYKQEVNSYLLISEQMGFLPQEILFLSDIEKEIISARKAGMKTIWVIRDPEEFREVNQQNQSHRIVRDFQDINLI</sequence>
<comment type="pathway">
    <text evidence="4">Amino-acid biosynthesis; L-methionine biosynthesis via salvage pathway; L-methionine from S-methyl-5-thio-alpha-D-ribose 1-phosphate: step 3/6.</text>
</comment>
<dbReference type="RefSeq" id="WP_193800749.1">
    <property type="nucleotide sequence ID" value="NZ_JADEWC010000014.1"/>
</dbReference>
<comment type="cofactor">
    <cofactor evidence="4">
        <name>Mg(2+)</name>
        <dbReference type="ChEBI" id="CHEBI:18420"/>
    </cofactor>
    <text evidence="4">Binds 1 Mg(2+) ion per subunit.</text>
</comment>
<comment type="function">
    <text evidence="4">Bifunctional enzyme that catalyzes the enolization of 2,3-diketo-5-methylthiopentyl-1-phosphate (DK-MTP-1-P) into the intermediate 2-hydroxy-3-keto-5-methylthiopentenyl-1-phosphate (HK-MTPenyl-1-P), which is then dephosphorylated to form the acireductone 1,2-dihydroxy-3-keto-5-methylthiopentene (DHK-MTPene).</text>
</comment>
<keyword evidence="6" id="KW-1185">Reference proteome</keyword>
<dbReference type="NCBIfam" id="TIGR01549">
    <property type="entry name" value="HAD-SF-IA-v1"/>
    <property type="match status" value="1"/>
</dbReference>
<keyword evidence="1 4" id="KW-0028">Amino-acid biosynthesis</keyword>
<dbReference type="Proteomes" id="UP000654604">
    <property type="component" value="Unassembled WGS sequence"/>
</dbReference>
<comment type="caution">
    <text evidence="5">The sequence shown here is derived from an EMBL/GenBank/DDBJ whole genome shotgun (WGS) entry which is preliminary data.</text>
</comment>
<dbReference type="PRINTS" id="PR00413">
    <property type="entry name" value="HADHALOGNASE"/>
</dbReference>
<dbReference type="InterPro" id="IPR036412">
    <property type="entry name" value="HAD-like_sf"/>
</dbReference>
<evidence type="ECO:0000256" key="4">
    <source>
        <dbReference type="HAMAP-Rule" id="MF_01681"/>
    </source>
</evidence>
<dbReference type="HAMAP" id="MF_01681">
    <property type="entry name" value="Salvage_MtnC"/>
    <property type="match status" value="1"/>
</dbReference>
<proteinExistence type="inferred from homology"/>
<dbReference type="SUPFAM" id="SSF56784">
    <property type="entry name" value="HAD-like"/>
    <property type="match status" value="1"/>
</dbReference>